<gene>
    <name evidence="12" type="ORF">ENS06_08480</name>
</gene>
<evidence type="ECO:0000256" key="4">
    <source>
        <dbReference type="ARBA" id="ARBA00022741"/>
    </source>
</evidence>
<comment type="caution">
    <text evidence="10">Lacks conserved residue(s) required for the propagation of feature annotation.</text>
</comment>
<dbReference type="Pfam" id="PF01725">
    <property type="entry name" value="Ham1p_like"/>
    <property type="match status" value="1"/>
</dbReference>
<dbReference type="InterPro" id="IPR029001">
    <property type="entry name" value="ITPase-like_fam"/>
</dbReference>
<dbReference type="GO" id="GO:0005829">
    <property type="term" value="C:cytosol"/>
    <property type="evidence" value="ECO:0007669"/>
    <property type="project" value="TreeGrafter"/>
</dbReference>
<dbReference type="NCBIfam" id="TIGR00042">
    <property type="entry name" value="RdgB/HAM1 family non-canonical purine NTP pyrophosphatase"/>
    <property type="match status" value="1"/>
</dbReference>
<dbReference type="GO" id="GO:0009117">
    <property type="term" value="P:nucleotide metabolic process"/>
    <property type="evidence" value="ECO:0007669"/>
    <property type="project" value="UniProtKB-KW"/>
</dbReference>
<feature type="active site" description="Proton acceptor" evidence="10">
    <location>
        <position position="72"/>
    </location>
</feature>
<dbReference type="GO" id="GO:0035870">
    <property type="term" value="F:dITP diphosphatase activity"/>
    <property type="evidence" value="ECO:0007669"/>
    <property type="project" value="UniProtKB-UniRule"/>
</dbReference>
<feature type="binding site" evidence="10">
    <location>
        <begin position="181"/>
        <end position="182"/>
    </location>
    <ligand>
        <name>substrate</name>
    </ligand>
</feature>
<dbReference type="PANTHER" id="PTHR11067:SF9">
    <property type="entry name" value="INOSINE TRIPHOSPHATE PYROPHOSPHATASE"/>
    <property type="match status" value="1"/>
</dbReference>
<keyword evidence="5 10" id="KW-0378">Hydrolase</keyword>
<name>A0A832EAK3_9BACT</name>
<dbReference type="Gene3D" id="3.90.950.10">
    <property type="match status" value="1"/>
</dbReference>
<dbReference type="EC" id="3.6.1.66" evidence="10"/>
<evidence type="ECO:0000256" key="11">
    <source>
        <dbReference type="RuleBase" id="RU003781"/>
    </source>
</evidence>
<keyword evidence="6 10" id="KW-0460">Magnesium</keyword>
<organism evidence="12">
    <name type="scientific">Desulfacinum infernum</name>
    <dbReference type="NCBI Taxonomy" id="35837"/>
    <lineage>
        <taxon>Bacteria</taxon>
        <taxon>Pseudomonadati</taxon>
        <taxon>Thermodesulfobacteriota</taxon>
        <taxon>Syntrophobacteria</taxon>
        <taxon>Syntrophobacterales</taxon>
        <taxon>Syntrophobacteraceae</taxon>
        <taxon>Desulfacinum</taxon>
    </lineage>
</organism>
<feature type="binding site" evidence="10">
    <location>
        <position position="176"/>
    </location>
    <ligand>
        <name>substrate</name>
    </ligand>
</feature>
<dbReference type="FunFam" id="3.90.950.10:FF:000001">
    <property type="entry name" value="dITP/XTP pyrophosphatase"/>
    <property type="match status" value="1"/>
</dbReference>
<evidence type="ECO:0000313" key="12">
    <source>
        <dbReference type="EMBL" id="HFK97342.1"/>
    </source>
</evidence>
<dbReference type="CDD" id="cd00515">
    <property type="entry name" value="HAM1"/>
    <property type="match status" value="1"/>
</dbReference>
<dbReference type="GO" id="GO:0046872">
    <property type="term" value="F:metal ion binding"/>
    <property type="evidence" value="ECO:0007669"/>
    <property type="project" value="UniProtKB-KW"/>
</dbReference>
<reference evidence="12" key="1">
    <citation type="journal article" date="2020" name="mSystems">
        <title>Genome- and Community-Level Interaction Insights into Carbon Utilization and Element Cycling Functions of Hydrothermarchaeota in Hydrothermal Sediment.</title>
        <authorList>
            <person name="Zhou Z."/>
            <person name="Liu Y."/>
            <person name="Xu W."/>
            <person name="Pan J."/>
            <person name="Luo Z.H."/>
            <person name="Li M."/>
        </authorList>
    </citation>
    <scope>NUCLEOTIDE SEQUENCE [LARGE SCALE GENOMIC DNA]</scope>
    <source>
        <strain evidence="12">SpSt-456</strain>
    </source>
</reference>
<comment type="function">
    <text evidence="10">Pyrophosphatase that catalyzes the hydrolysis of nucleoside triphosphates to their monophosphate derivatives, with a high preference for the non-canonical purine nucleotides XTP (xanthosine triphosphate), dITP (deoxyinosine triphosphate) and ITP. Seems to function as a house-cleaning enzyme that removes non-canonical purine nucleotides from the nucleotide pool, thus preventing their incorporation into DNA/RNA and avoiding chromosomal lesions.</text>
</comment>
<evidence type="ECO:0000256" key="1">
    <source>
        <dbReference type="ARBA" id="ARBA00008023"/>
    </source>
</evidence>
<dbReference type="GO" id="GO:0017111">
    <property type="term" value="F:ribonucleoside triphosphate phosphatase activity"/>
    <property type="evidence" value="ECO:0007669"/>
    <property type="project" value="InterPro"/>
</dbReference>
<feature type="binding site" evidence="10">
    <location>
        <position position="73"/>
    </location>
    <ligand>
        <name>substrate</name>
    </ligand>
</feature>
<evidence type="ECO:0000256" key="5">
    <source>
        <dbReference type="ARBA" id="ARBA00022801"/>
    </source>
</evidence>
<comment type="catalytic activity">
    <reaction evidence="9 10">
        <text>XTP + H2O = XMP + diphosphate + H(+)</text>
        <dbReference type="Rhea" id="RHEA:28610"/>
        <dbReference type="ChEBI" id="CHEBI:15377"/>
        <dbReference type="ChEBI" id="CHEBI:15378"/>
        <dbReference type="ChEBI" id="CHEBI:33019"/>
        <dbReference type="ChEBI" id="CHEBI:57464"/>
        <dbReference type="ChEBI" id="CHEBI:61314"/>
        <dbReference type="EC" id="3.6.1.66"/>
    </reaction>
</comment>
<dbReference type="HAMAP" id="MF_01405">
    <property type="entry name" value="Non_canon_purine_NTPase"/>
    <property type="match status" value="1"/>
</dbReference>
<feature type="binding site" evidence="10">
    <location>
        <begin position="10"/>
        <end position="15"/>
    </location>
    <ligand>
        <name>substrate</name>
    </ligand>
</feature>
<proteinExistence type="inferred from homology"/>
<dbReference type="AlphaFoldDB" id="A0A832EAK3"/>
<feature type="binding site" evidence="10">
    <location>
        <position position="72"/>
    </location>
    <ligand>
        <name>Mg(2+)</name>
        <dbReference type="ChEBI" id="CHEBI:18420"/>
    </ligand>
</feature>
<accession>A0A832EAK3</accession>
<comment type="similarity">
    <text evidence="1 10 11">Belongs to the HAM1 NTPase family.</text>
</comment>
<comment type="catalytic activity">
    <reaction evidence="10">
        <text>ITP + H2O = IMP + diphosphate + H(+)</text>
        <dbReference type="Rhea" id="RHEA:29399"/>
        <dbReference type="ChEBI" id="CHEBI:15377"/>
        <dbReference type="ChEBI" id="CHEBI:15378"/>
        <dbReference type="ChEBI" id="CHEBI:33019"/>
        <dbReference type="ChEBI" id="CHEBI:58053"/>
        <dbReference type="ChEBI" id="CHEBI:61402"/>
        <dbReference type="EC" id="3.6.1.66"/>
    </reaction>
</comment>
<dbReference type="GO" id="GO:0000166">
    <property type="term" value="F:nucleotide binding"/>
    <property type="evidence" value="ECO:0007669"/>
    <property type="project" value="UniProtKB-KW"/>
</dbReference>
<evidence type="ECO:0000256" key="7">
    <source>
        <dbReference type="ARBA" id="ARBA00023080"/>
    </source>
</evidence>
<keyword evidence="3 10" id="KW-0479">Metal-binding</keyword>
<feature type="binding site" evidence="10">
    <location>
        <begin position="153"/>
        <end position="156"/>
    </location>
    <ligand>
        <name>substrate</name>
    </ligand>
</feature>
<evidence type="ECO:0000256" key="9">
    <source>
        <dbReference type="ARBA" id="ARBA00052017"/>
    </source>
</evidence>
<dbReference type="GO" id="GO:0036222">
    <property type="term" value="F:XTP diphosphatase activity"/>
    <property type="evidence" value="ECO:0007669"/>
    <property type="project" value="UniProtKB-UniRule"/>
</dbReference>
<dbReference type="NCBIfam" id="NF011397">
    <property type="entry name" value="PRK14822.1"/>
    <property type="match status" value="1"/>
</dbReference>
<keyword evidence="7 10" id="KW-0546">Nucleotide metabolism</keyword>
<dbReference type="InterPro" id="IPR002637">
    <property type="entry name" value="RdgB/HAM1"/>
</dbReference>
<protein>
    <recommendedName>
        <fullName evidence="10">dITP/XTP pyrophosphatase</fullName>
        <ecNumber evidence="10">3.6.1.66</ecNumber>
    </recommendedName>
    <alternativeName>
        <fullName evidence="10">Non-canonical purine NTP pyrophosphatase</fullName>
    </alternativeName>
    <alternativeName>
        <fullName evidence="10">Non-standard purine NTP pyrophosphatase</fullName>
    </alternativeName>
    <alternativeName>
        <fullName evidence="10">Nucleoside-triphosphate diphosphatase</fullName>
    </alternativeName>
    <alternativeName>
        <fullName evidence="10">Nucleoside-triphosphate pyrophosphatase</fullName>
        <shortName evidence="10">NTPase</shortName>
    </alternativeName>
</protein>
<comment type="subunit">
    <text evidence="2 10">Homodimer.</text>
</comment>
<sequence length="221" mass="24450">METITLVVATRNRAKSSEIRALLKDFPVDIKDVSDFGPLPEPVEDGRTFDENAYKKALFTARVLGLPALADDSGLEVEALGGEPGVHSARYAGEQATDAENNRKLLRAMEGVTNRKARFVCVLSLAVPTGPALTYEAACDGEITTEPRGTHGFGFDPVFFYPPAGKTFAEMEPEEKAAVSHRGRALRELREEFDKVLVWLHQRLAEERRLLSEGICRHEHT</sequence>
<evidence type="ECO:0000256" key="3">
    <source>
        <dbReference type="ARBA" id="ARBA00022723"/>
    </source>
</evidence>
<dbReference type="InterPro" id="IPR020922">
    <property type="entry name" value="dITP/XTP_pyrophosphatase"/>
</dbReference>
<dbReference type="PANTHER" id="PTHR11067">
    <property type="entry name" value="INOSINE TRIPHOSPHATE PYROPHOSPHATASE/HAM1 PROTEIN"/>
    <property type="match status" value="1"/>
</dbReference>
<dbReference type="EMBL" id="DSTK01000026">
    <property type="protein sequence ID" value="HFK97342.1"/>
    <property type="molecule type" value="Genomic_DNA"/>
</dbReference>
<comment type="caution">
    <text evidence="12">The sequence shown here is derived from an EMBL/GenBank/DDBJ whole genome shotgun (WGS) entry which is preliminary data.</text>
</comment>
<evidence type="ECO:0000256" key="8">
    <source>
        <dbReference type="ARBA" id="ARBA00051875"/>
    </source>
</evidence>
<evidence type="ECO:0000256" key="6">
    <source>
        <dbReference type="ARBA" id="ARBA00022842"/>
    </source>
</evidence>
<dbReference type="GO" id="GO:0036220">
    <property type="term" value="F:ITP diphosphatase activity"/>
    <property type="evidence" value="ECO:0007669"/>
    <property type="project" value="UniProtKB-UniRule"/>
</dbReference>
<evidence type="ECO:0000256" key="2">
    <source>
        <dbReference type="ARBA" id="ARBA00011738"/>
    </source>
</evidence>
<dbReference type="SUPFAM" id="SSF52972">
    <property type="entry name" value="ITPase-like"/>
    <property type="match status" value="1"/>
</dbReference>
<comment type="cofactor">
    <cofactor evidence="10">
        <name>Mg(2+)</name>
        <dbReference type="ChEBI" id="CHEBI:18420"/>
    </cofactor>
    <text evidence="10">Binds 1 Mg(2+) ion per subunit.</text>
</comment>
<dbReference type="GO" id="GO:0009146">
    <property type="term" value="P:purine nucleoside triphosphate catabolic process"/>
    <property type="evidence" value="ECO:0007669"/>
    <property type="project" value="UniProtKB-UniRule"/>
</dbReference>
<evidence type="ECO:0000256" key="10">
    <source>
        <dbReference type="HAMAP-Rule" id="MF_01405"/>
    </source>
</evidence>
<keyword evidence="4 10" id="KW-0547">Nucleotide-binding</keyword>
<comment type="catalytic activity">
    <reaction evidence="8 10">
        <text>dITP + H2O = dIMP + diphosphate + H(+)</text>
        <dbReference type="Rhea" id="RHEA:28342"/>
        <dbReference type="ChEBI" id="CHEBI:15377"/>
        <dbReference type="ChEBI" id="CHEBI:15378"/>
        <dbReference type="ChEBI" id="CHEBI:33019"/>
        <dbReference type="ChEBI" id="CHEBI:61194"/>
        <dbReference type="ChEBI" id="CHEBI:61382"/>
        <dbReference type="EC" id="3.6.1.66"/>
    </reaction>
</comment>